<feature type="transmembrane region" description="Helical" evidence="8">
    <location>
        <begin position="148"/>
        <end position="167"/>
    </location>
</feature>
<feature type="transmembrane region" description="Helical" evidence="8">
    <location>
        <begin position="121"/>
        <end position="142"/>
    </location>
</feature>
<comment type="caution">
    <text evidence="10">The sequence shown here is derived from an EMBL/GenBank/DDBJ whole genome shotgun (WGS) entry which is preliminary data.</text>
</comment>
<keyword evidence="5 8" id="KW-0812">Transmembrane</keyword>
<evidence type="ECO:0000256" key="3">
    <source>
        <dbReference type="ARBA" id="ARBA00022448"/>
    </source>
</evidence>
<dbReference type="PROSITE" id="PS51012">
    <property type="entry name" value="ABC_TM2"/>
    <property type="match status" value="1"/>
</dbReference>
<feature type="domain" description="ABC transmembrane type-2" evidence="9">
    <location>
        <begin position="35"/>
        <end position="261"/>
    </location>
</feature>
<sequence length="269" mass="30869">MKSALIILKEHLQNKYLISRLSLYDLKNTYSATMLGNIWVILNPLIQILVYWLVFGLGIRGGAPVNGVPYFIWLISGIVPWFFISKAITNGSNSIYSKLNTVSKMNFPLSIVPTYTVTAQLYNHLILLLLLILTIISSIGLVSLNLFLVIYFTVAAIFLLVAIALITSTLSTLVRDVNILIQSIVRMLFYLTPILWVPNLNELPYFFKVMFYLNPFYYVVNGYRELLLFGDTDTIISYNTLYYWNVVLVLFFIGAFLHVKFRKQFVDSL</sequence>
<feature type="transmembrane region" description="Helical" evidence="8">
    <location>
        <begin position="203"/>
        <end position="220"/>
    </location>
</feature>
<dbReference type="InterPro" id="IPR047817">
    <property type="entry name" value="ABC2_TM_bact-type"/>
</dbReference>
<evidence type="ECO:0000313" key="10">
    <source>
        <dbReference type="EMBL" id="MBN3553982.1"/>
    </source>
</evidence>
<gene>
    <name evidence="10" type="ORF">JYA63_06885</name>
</gene>
<evidence type="ECO:0000313" key="11">
    <source>
        <dbReference type="Proteomes" id="UP001296923"/>
    </source>
</evidence>
<name>A0ABS2ZN85_9BACL</name>
<evidence type="ECO:0000256" key="7">
    <source>
        <dbReference type="ARBA" id="ARBA00023136"/>
    </source>
</evidence>
<reference evidence="10 11" key="1">
    <citation type="submission" date="2021-01" db="EMBL/GenBank/DDBJ databases">
        <title>Genome Sequencing of Type Strains.</title>
        <authorList>
            <person name="Lemaire J.F."/>
            <person name="Inderbitzin P."/>
            <person name="Collins S.B."/>
            <person name="Wespe N."/>
            <person name="Knight-Connoni V."/>
        </authorList>
    </citation>
    <scope>NUCLEOTIDE SEQUENCE [LARGE SCALE GENOMIC DNA]</scope>
    <source>
        <strain evidence="10 11">DSM 23009</strain>
    </source>
</reference>
<dbReference type="InterPro" id="IPR013525">
    <property type="entry name" value="ABC2_TM"/>
</dbReference>
<comment type="similarity">
    <text evidence="2 8">Belongs to the ABC-2 integral membrane protein family.</text>
</comment>
<dbReference type="Proteomes" id="UP001296923">
    <property type="component" value="Unassembled WGS sequence"/>
</dbReference>
<evidence type="ECO:0000256" key="8">
    <source>
        <dbReference type="RuleBase" id="RU361157"/>
    </source>
</evidence>
<dbReference type="Pfam" id="PF01061">
    <property type="entry name" value="ABC2_membrane"/>
    <property type="match status" value="1"/>
</dbReference>
<feature type="transmembrane region" description="Helical" evidence="8">
    <location>
        <begin position="67"/>
        <end position="84"/>
    </location>
</feature>
<dbReference type="EMBL" id="JAFHKR010000038">
    <property type="protein sequence ID" value="MBN3553982.1"/>
    <property type="molecule type" value="Genomic_DNA"/>
</dbReference>
<evidence type="ECO:0000256" key="1">
    <source>
        <dbReference type="ARBA" id="ARBA00004651"/>
    </source>
</evidence>
<dbReference type="RefSeq" id="WP_205725047.1">
    <property type="nucleotide sequence ID" value="NZ_JAFHKR010000038.1"/>
</dbReference>
<comment type="subcellular location">
    <subcellularLocation>
        <location evidence="1 8">Cell membrane</location>
        <topology evidence="1 8">Multi-pass membrane protein</topology>
    </subcellularLocation>
</comment>
<evidence type="ECO:0000256" key="6">
    <source>
        <dbReference type="ARBA" id="ARBA00022989"/>
    </source>
</evidence>
<proteinExistence type="inferred from homology"/>
<dbReference type="PANTHER" id="PTHR30413:SF10">
    <property type="entry name" value="CAPSULE POLYSACCHARIDE EXPORT INNER-MEMBRANE PROTEIN CTRC"/>
    <property type="match status" value="1"/>
</dbReference>
<evidence type="ECO:0000256" key="2">
    <source>
        <dbReference type="ARBA" id="ARBA00007783"/>
    </source>
</evidence>
<evidence type="ECO:0000256" key="4">
    <source>
        <dbReference type="ARBA" id="ARBA00022475"/>
    </source>
</evidence>
<organism evidence="10 11">
    <name type="scientific">Fictibacillus nanhaiensis</name>
    <dbReference type="NCBI Taxonomy" id="742169"/>
    <lineage>
        <taxon>Bacteria</taxon>
        <taxon>Bacillati</taxon>
        <taxon>Bacillota</taxon>
        <taxon>Bacilli</taxon>
        <taxon>Bacillales</taxon>
        <taxon>Fictibacillaceae</taxon>
        <taxon>Fictibacillus</taxon>
    </lineage>
</organism>
<evidence type="ECO:0000259" key="9">
    <source>
        <dbReference type="PROSITE" id="PS51012"/>
    </source>
</evidence>
<protein>
    <recommendedName>
        <fullName evidence="8">Transport permease protein</fullName>
    </recommendedName>
</protein>
<keyword evidence="11" id="KW-1185">Reference proteome</keyword>
<accession>A0ABS2ZN85</accession>
<dbReference type="PANTHER" id="PTHR30413">
    <property type="entry name" value="INNER MEMBRANE TRANSPORT PERMEASE"/>
    <property type="match status" value="1"/>
</dbReference>
<keyword evidence="6 8" id="KW-1133">Transmembrane helix</keyword>
<feature type="transmembrane region" description="Helical" evidence="8">
    <location>
        <begin position="179"/>
        <end position="197"/>
    </location>
</feature>
<keyword evidence="7 8" id="KW-0472">Membrane</keyword>
<feature type="transmembrane region" description="Helical" evidence="8">
    <location>
        <begin position="241"/>
        <end position="259"/>
    </location>
</feature>
<keyword evidence="4 8" id="KW-1003">Cell membrane</keyword>
<feature type="transmembrane region" description="Helical" evidence="8">
    <location>
        <begin position="34"/>
        <end position="55"/>
    </location>
</feature>
<evidence type="ECO:0000256" key="5">
    <source>
        <dbReference type="ARBA" id="ARBA00022692"/>
    </source>
</evidence>
<keyword evidence="3 8" id="KW-0813">Transport</keyword>